<gene>
    <name evidence="3" type="primary">tsaC1_2</name>
    <name evidence="3" type="ORF">LuPra_03107</name>
</gene>
<sequence>MADLKIPNLPRAFDLTGRVALVTGSTSGIGKGIALQLAALGAAVIVNGRSEARGAEVIAGITAAGARAAFEASDLTDATQCRQLVDRAAAHFGRLDILVNNAADTSRGDVRTTTIEDWDRIHAINLRAPFFLMQAAVPHLERQGGGVILNIGSVNAYIGEPKLTAYSSAKGGLMTLTKNAAAQLNAARIRVNQINVGWTLTEGEEKVKREQEGKGDEWVAEAVKTRPFGRLLEPADTAYAVAYYVSDAGACVTGSVMDLEQYPVGAPPAW</sequence>
<keyword evidence="4" id="KW-1185">Reference proteome</keyword>
<comment type="similarity">
    <text evidence="1 2">Belongs to the short-chain dehydrogenases/reductases (SDR) family.</text>
</comment>
<dbReference type="InterPro" id="IPR020904">
    <property type="entry name" value="Sc_DH/Rdtase_CS"/>
</dbReference>
<dbReference type="GO" id="GO:0018482">
    <property type="term" value="F:4-formylbenzenesulfonate dehydrogenase activity"/>
    <property type="evidence" value="ECO:0007669"/>
    <property type="project" value="UniProtKB-EC"/>
</dbReference>
<protein>
    <submittedName>
        <fullName evidence="3">4-formylbenzenesulfonate dehydrogenase TsaC1/TsaC2</fullName>
        <ecNumber evidence="3">1.2.1.62</ecNumber>
    </submittedName>
</protein>
<dbReference type="FunFam" id="3.40.50.720:FF:000084">
    <property type="entry name" value="Short-chain dehydrogenase reductase"/>
    <property type="match status" value="1"/>
</dbReference>
<dbReference type="CDD" id="cd05233">
    <property type="entry name" value="SDR_c"/>
    <property type="match status" value="1"/>
</dbReference>
<evidence type="ECO:0000256" key="2">
    <source>
        <dbReference type="RuleBase" id="RU000363"/>
    </source>
</evidence>
<dbReference type="GO" id="GO:0032787">
    <property type="term" value="P:monocarboxylic acid metabolic process"/>
    <property type="evidence" value="ECO:0007669"/>
    <property type="project" value="UniProtKB-ARBA"/>
</dbReference>
<dbReference type="InterPro" id="IPR050259">
    <property type="entry name" value="SDR"/>
</dbReference>
<dbReference type="PROSITE" id="PS00061">
    <property type="entry name" value="ADH_SHORT"/>
    <property type="match status" value="1"/>
</dbReference>
<dbReference type="InterPro" id="IPR036291">
    <property type="entry name" value="NAD(P)-bd_dom_sf"/>
</dbReference>
<evidence type="ECO:0000313" key="3">
    <source>
        <dbReference type="EMBL" id="AMY09880.1"/>
    </source>
</evidence>
<dbReference type="Gene3D" id="3.40.50.720">
    <property type="entry name" value="NAD(P)-binding Rossmann-like Domain"/>
    <property type="match status" value="1"/>
</dbReference>
<dbReference type="KEGG" id="abac:LuPra_03107"/>
<dbReference type="OrthoDB" id="9775296at2"/>
<dbReference type="PRINTS" id="PR00080">
    <property type="entry name" value="SDRFAMILY"/>
</dbReference>
<dbReference type="PRINTS" id="PR00081">
    <property type="entry name" value="GDHRDH"/>
</dbReference>
<reference evidence="4" key="2">
    <citation type="submission" date="2016-04" db="EMBL/GenBank/DDBJ databases">
        <title>First Complete Genome Sequence of a Subdivision 6 Acidobacterium.</title>
        <authorList>
            <person name="Huang S."/>
            <person name="Vieira S."/>
            <person name="Bunk B."/>
            <person name="Riedel T."/>
            <person name="Sproeer C."/>
            <person name="Overmann J."/>
        </authorList>
    </citation>
    <scope>NUCLEOTIDE SEQUENCE [LARGE SCALE GENOMIC DNA]</scope>
    <source>
        <strain evidence="4">DSM 100886 HEG_-6_39</strain>
    </source>
</reference>
<dbReference type="RefSeq" id="WP_110174707.1">
    <property type="nucleotide sequence ID" value="NZ_CP015136.1"/>
</dbReference>
<dbReference type="Proteomes" id="UP000076079">
    <property type="component" value="Chromosome"/>
</dbReference>
<dbReference type="PANTHER" id="PTHR42879:SF2">
    <property type="entry name" value="3-OXOACYL-[ACYL-CARRIER-PROTEIN] REDUCTASE FABG"/>
    <property type="match status" value="1"/>
</dbReference>
<keyword evidence="3" id="KW-0560">Oxidoreductase</keyword>
<dbReference type="InterPro" id="IPR002347">
    <property type="entry name" value="SDR_fam"/>
</dbReference>
<proteinExistence type="inferred from homology"/>
<reference evidence="3 4" key="1">
    <citation type="journal article" date="2016" name="Genome Announc.">
        <title>First Complete Genome Sequence of a Subdivision 6 Acidobacterium Strain.</title>
        <authorList>
            <person name="Huang S."/>
            <person name="Vieira S."/>
            <person name="Bunk B."/>
            <person name="Riedel T."/>
            <person name="Sproer C."/>
            <person name="Overmann J."/>
        </authorList>
    </citation>
    <scope>NUCLEOTIDE SEQUENCE [LARGE SCALE GENOMIC DNA]</scope>
    <source>
        <strain evidence="4">DSM 100886 HEG_-6_39</strain>
    </source>
</reference>
<evidence type="ECO:0000313" key="4">
    <source>
        <dbReference type="Proteomes" id="UP000076079"/>
    </source>
</evidence>
<dbReference type="EC" id="1.2.1.62" evidence="3"/>
<dbReference type="NCBIfam" id="NF004847">
    <property type="entry name" value="PRK06198.1"/>
    <property type="match status" value="1"/>
</dbReference>
<dbReference type="STRING" id="1855912.LuPra_03107"/>
<evidence type="ECO:0000256" key="1">
    <source>
        <dbReference type="ARBA" id="ARBA00006484"/>
    </source>
</evidence>
<dbReference type="PATRIC" id="fig|1813736.3.peg.3307"/>
<dbReference type="SUPFAM" id="SSF51735">
    <property type="entry name" value="NAD(P)-binding Rossmann-fold domains"/>
    <property type="match status" value="1"/>
</dbReference>
<name>A0A143PNZ1_LUTPR</name>
<organism evidence="3 4">
    <name type="scientific">Luteitalea pratensis</name>
    <dbReference type="NCBI Taxonomy" id="1855912"/>
    <lineage>
        <taxon>Bacteria</taxon>
        <taxon>Pseudomonadati</taxon>
        <taxon>Acidobacteriota</taxon>
        <taxon>Vicinamibacteria</taxon>
        <taxon>Vicinamibacterales</taxon>
        <taxon>Vicinamibacteraceae</taxon>
        <taxon>Luteitalea</taxon>
    </lineage>
</organism>
<dbReference type="AlphaFoldDB" id="A0A143PNZ1"/>
<dbReference type="Pfam" id="PF00106">
    <property type="entry name" value="adh_short"/>
    <property type="match status" value="1"/>
</dbReference>
<dbReference type="EMBL" id="CP015136">
    <property type="protein sequence ID" value="AMY09880.1"/>
    <property type="molecule type" value="Genomic_DNA"/>
</dbReference>
<dbReference type="PANTHER" id="PTHR42879">
    <property type="entry name" value="3-OXOACYL-(ACYL-CARRIER-PROTEIN) REDUCTASE"/>
    <property type="match status" value="1"/>
</dbReference>
<accession>A0A143PNZ1</accession>